<feature type="transmembrane region" description="Helical" evidence="13">
    <location>
        <begin position="150"/>
        <end position="174"/>
    </location>
</feature>
<dbReference type="Proteomes" id="UP000243778">
    <property type="component" value="Unassembled WGS sequence"/>
</dbReference>
<keyword evidence="12 13" id="KW-0472">Membrane</keyword>
<dbReference type="GO" id="GO:0022904">
    <property type="term" value="P:respiratory electron transport chain"/>
    <property type="evidence" value="ECO:0007669"/>
    <property type="project" value="InterPro"/>
</dbReference>
<sequence>MKRKNAILRTPYTVRMCHWLMVVCFFFVAMSGLSWFFPSLSWLNSLLGGPQLARILHPFMGVLIFLFLAYLFMRLVRHNLPEPGDSKWFAEIGQVLKGDHNEELDTGKYNAGQKVLFWGIMGLISLLLISGVLIWRPYFAPLFSIPTIRIGLFLHALAGILLMLLVIGHIYLAFWVKGSVDAMSSGYVSRKWARTHHPRWYRQVTGKKDAP</sequence>
<keyword evidence="16" id="KW-1185">Reference proteome</keyword>
<evidence type="ECO:0000256" key="4">
    <source>
        <dbReference type="ARBA" id="ARBA00022448"/>
    </source>
</evidence>
<dbReference type="GO" id="GO:0009061">
    <property type="term" value="P:anaerobic respiration"/>
    <property type="evidence" value="ECO:0007669"/>
    <property type="project" value="TreeGrafter"/>
</dbReference>
<evidence type="ECO:0000256" key="11">
    <source>
        <dbReference type="ARBA" id="ARBA00023004"/>
    </source>
</evidence>
<dbReference type="FunFam" id="1.20.950.20:FF:000002">
    <property type="entry name" value="Formate dehydrogenase cytochrome b556 subunit"/>
    <property type="match status" value="1"/>
</dbReference>
<organism evidence="15 16">
    <name type="scientific">Pseudomonas kuykendallii</name>
    <dbReference type="NCBI Taxonomy" id="1007099"/>
    <lineage>
        <taxon>Bacteria</taxon>
        <taxon>Pseudomonadati</taxon>
        <taxon>Pseudomonadota</taxon>
        <taxon>Gammaproteobacteria</taxon>
        <taxon>Pseudomonadales</taxon>
        <taxon>Pseudomonadaceae</taxon>
        <taxon>Pseudomonas</taxon>
    </lineage>
</organism>
<keyword evidence="7 13" id="KW-0812">Transmembrane</keyword>
<name>A0A1H3B598_9PSED</name>
<gene>
    <name evidence="15" type="ORF">SAMN05216287_2715</name>
</gene>
<keyword evidence="6" id="KW-0349">Heme</keyword>
<dbReference type="EMBL" id="FNNU01000004">
    <property type="protein sequence ID" value="SDX37103.1"/>
    <property type="molecule type" value="Genomic_DNA"/>
</dbReference>
<evidence type="ECO:0000256" key="7">
    <source>
        <dbReference type="ARBA" id="ARBA00022692"/>
    </source>
</evidence>
<keyword evidence="9" id="KW-0249">Electron transport</keyword>
<comment type="subcellular location">
    <subcellularLocation>
        <location evidence="2">Cell membrane</location>
        <topology evidence="2">Multi-pass membrane protein</topology>
    </subcellularLocation>
</comment>
<dbReference type="InterPro" id="IPR051817">
    <property type="entry name" value="FDH_cytochrome_b556_subunit"/>
</dbReference>
<dbReference type="InterPro" id="IPR011577">
    <property type="entry name" value="Cyt_b561_bac/Ni-Hgenase"/>
</dbReference>
<dbReference type="STRING" id="1007099.SAMN05216287_2715"/>
<evidence type="ECO:0000256" key="1">
    <source>
        <dbReference type="ARBA" id="ARBA00001971"/>
    </source>
</evidence>
<dbReference type="AlphaFoldDB" id="A0A1H3B598"/>
<feature type="domain" description="Cytochrome b561 bacterial/Ni-hydrogenase" evidence="14">
    <location>
        <begin position="11"/>
        <end position="178"/>
    </location>
</feature>
<protein>
    <submittedName>
        <fullName evidence="15">Formate dehydrogenase subunit gamma</fullName>
    </submittedName>
</protein>
<dbReference type="GO" id="GO:0009326">
    <property type="term" value="C:formate dehydrogenase complex"/>
    <property type="evidence" value="ECO:0007669"/>
    <property type="project" value="InterPro"/>
</dbReference>
<keyword evidence="11" id="KW-0408">Iron</keyword>
<dbReference type="RefSeq" id="WP_090229127.1">
    <property type="nucleotide sequence ID" value="NZ_FNNU01000004.1"/>
</dbReference>
<dbReference type="GO" id="GO:0036397">
    <property type="term" value="F:formate dehydrogenase (quinone) activity"/>
    <property type="evidence" value="ECO:0007669"/>
    <property type="project" value="TreeGrafter"/>
</dbReference>
<feature type="transmembrane region" description="Helical" evidence="13">
    <location>
        <begin position="55"/>
        <end position="73"/>
    </location>
</feature>
<evidence type="ECO:0000256" key="3">
    <source>
        <dbReference type="ARBA" id="ARBA00010747"/>
    </source>
</evidence>
<keyword evidence="5" id="KW-1003">Cell membrane</keyword>
<dbReference type="Gene3D" id="1.20.950.20">
    <property type="entry name" value="Transmembrane di-heme cytochromes, Chain C"/>
    <property type="match status" value="1"/>
</dbReference>
<evidence type="ECO:0000256" key="9">
    <source>
        <dbReference type="ARBA" id="ARBA00022982"/>
    </source>
</evidence>
<dbReference type="OrthoDB" id="9790598at2"/>
<evidence type="ECO:0000256" key="8">
    <source>
        <dbReference type="ARBA" id="ARBA00022723"/>
    </source>
</evidence>
<evidence type="ECO:0000256" key="12">
    <source>
        <dbReference type="ARBA" id="ARBA00023136"/>
    </source>
</evidence>
<dbReference type="PANTHER" id="PTHR30074:SF5">
    <property type="entry name" value="FORMATE DEHYDROGENASE, NITRATE-INDUCIBLE, CYTOCHROME B556(FDN) SUBUNIT"/>
    <property type="match status" value="1"/>
</dbReference>
<dbReference type="InterPro" id="IPR016174">
    <property type="entry name" value="Di-haem_cyt_TM"/>
</dbReference>
<feature type="transmembrane region" description="Helical" evidence="13">
    <location>
        <begin position="12"/>
        <end position="35"/>
    </location>
</feature>
<comment type="cofactor">
    <cofactor evidence="1">
        <name>heme</name>
        <dbReference type="ChEBI" id="CHEBI:30413"/>
    </cofactor>
</comment>
<feature type="transmembrane region" description="Helical" evidence="13">
    <location>
        <begin position="115"/>
        <end position="138"/>
    </location>
</feature>
<evidence type="ECO:0000259" key="14">
    <source>
        <dbReference type="Pfam" id="PF01292"/>
    </source>
</evidence>
<evidence type="ECO:0000256" key="2">
    <source>
        <dbReference type="ARBA" id="ARBA00004651"/>
    </source>
</evidence>
<proteinExistence type="inferred from homology"/>
<dbReference type="PANTHER" id="PTHR30074">
    <property type="entry name" value="FORMATE DEHYDROGENASE, NITRATE-INDUCIBLE, CYTOCHROME B556 FDN SUBUNIT"/>
    <property type="match status" value="1"/>
</dbReference>
<dbReference type="GO" id="GO:0008863">
    <property type="term" value="F:formate dehydrogenase (NAD+) activity"/>
    <property type="evidence" value="ECO:0007669"/>
    <property type="project" value="InterPro"/>
</dbReference>
<dbReference type="GO" id="GO:0005886">
    <property type="term" value="C:plasma membrane"/>
    <property type="evidence" value="ECO:0007669"/>
    <property type="project" value="UniProtKB-SubCell"/>
</dbReference>
<evidence type="ECO:0000256" key="10">
    <source>
        <dbReference type="ARBA" id="ARBA00022989"/>
    </source>
</evidence>
<reference evidence="16" key="1">
    <citation type="submission" date="2016-10" db="EMBL/GenBank/DDBJ databases">
        <authorList>
            <person name="Varghese N."/>
            <person name="Submissions S."/>
        </authorList>
    </citation>
    <scope>NUCLEOTIDE SEQUENCE [LARGE SCALE GENOMIC DNA]</scope>
    <source>
        <strain evidence="16">NRRL B-59562</strain>
    </source>
</reference>
<keyword evidence="8" id="KW-0479">Metal-binding</keyword>
<keyword evidence="4" id="KW-0813">Transport</keyword>
<dbReference type="InterPro" id="IPR006471">
    <property type="entry name" value="Formate_DH_gsu"/>
</dbReference>
<evidence type="ECO:0000256" key="6">
    <source>
        <dbReference type="ARBA" id="ARBA00022617"/>
    </source>
</evidence>
<evidence type="ECO:0000256" key="13">
    <source>
        <dbReference type="SAM" id="Phobius"/>
    </source>
</evidence>
<dbReference type="SUPFAM" id="SSF81342">
    <property type="entry name" value="Transmembrane di-heme cytochromes"/>
    <property type="match status" value="1"/>
</dbReference>
<keyword evidence="10 13" id="KW-1133">Transmembrane helix</keyword>
<evidence type="ECO:0000313" key="16">
    <source>
        <dbReference type="Proteomes" id="UP000243778"/>
    </source>
</evidence>
<evidence type="ECO:0000256" key="5">
    <source>
        <dbReference type="ARBA" id="ARBA00022475"/>
    </source>
</evidence>
<accession>A0A1H3B598</accession>
<comment type="similarity">
    <text evidence="3">Belongs to the formate dehydrogenase gamma subunit family.</text>
</comment>
<dbReference type="GO" id="GO:0015944">
    <property type="term" value="P:formate oxidation"/>
    <property type="evidence" value="ECO:0007669"/>
    <property type="project" value="UniProtKB-ARBA"/>
</dbReference>
<dbReference type="Pfam" id="PF01292">
    <property type="entry name" value="Ni_hydr_CYTB"/>
    <property type="match status" value="1"/>
</dbReference>
<evidence type="ECO:0000313" key="15">
    <source>
        <dbReference type="EMBL" id="SDX37103.1"/>
    </source>
</evidence>
<dbReference type="NCBIfam" id="TIGR01583">
    <property type="entry name" value="formate-DH-gamm"/>
    <property type="match status" value="1"/>
</dbReference>
<dbReference type="GO" id="GO:0046872">
    <property type="term" value="F:metal ion binding"/>
    <property type="evidence" value="ECO:0007669"/>
    <property type="project" value="UniProtKB-KW"/>
</dbReference>
<dbReference type="GO" id="GO:0009055">
    <property type="term" value="F:electron transfer activity"/>
    <property type="evidence" value="ECO:0007669"/>
    <property type="project" value="InterPro"/>
</dbReference>